<proteinExistence type="predicted"/>
<dbReference type="AlphaFoldDB" id="A0AAD4AJT8"/>
<accession>A0AAD4AJT8</accession>
<organism evidence="1 2">
    <name type="scientific">Pseudoalteromonas citrea</name>
    <dbReference type="NCBI Taxonomy" id="43655"/>
    <lineage>
        <taxon>Bacteria</taxon>
        <taxon>Pseudomonadati</taxon>
        <taxon>Pseudomonadota</taxon>
        <taxon>Gammaproteobacteria</taxon>
        <taxon>Alteromonadales</taxon>
        <taxon>Pseudoalteromonadaceae</taxon>
        <taxon>Pseudoalteromonas</taxon>
    </lineage>
</organism>
<reference evidence="1" key="2">
    <citation type="submission" date="2015-03" db="EMBL/GenBank/DDBJ databases">
        <title>Genome sequence of Pseudoalteromonas citrea.</title>
        <authorList>
            <person name="Xie B.-B."/>
            <person name="Rong J.-C."/>
            <person name="Qin Q.-L."/>
            <person name="Zhang Y.-Z."/>
        </authorList>
    </citation>
    <scope>NUCLEOTIDE SEQUENCE</scope>
    <source>
        <strain evidence="1">DSM 8771</strain>
    </source>
</reference>
<reference evidence="1" key="1">
    <citation type="journal article" date="2012" name="J. Bacteriol.">
        <title>Genome sequences of type strains of seven species of the marine bacterium Pseudoalteromonas.</title>
        <authorList>
            <person name="Xie B.B."/>
            <person name="Shu Y.L."/>
            <person name="Qin Q.L."/>
            <person name="Rong J.C."/>
            <person name="Zhang X.Y."/>
            <person name="Chen X.L."/>
            <person name="Shi M."/>
            <person name="He H.L."/>
            <person name="Zhou B.C."/>
            <person name="Zhang Y.Z."/>
        </authorList>
    </citation>
    <scope>NUCLEOTIDE SEQUENCE</scope>
    <source>
        <strain evidence="1">DSM 8771</strain>
    </source>
</reference>
<dbReference type="Pfam" id="PF09523">
    <property type="entry name" value="DUF2390"/>
    <property type="match status" value="1"/>
</dbReference>
<dbReference type="EMBL" id="AHBZ03000015">
    <property type="protein sequence ID" value="KAF7772413.1"/>
    <property type="molecule type" value="Genomic_DNA"/>
</dbReference>
<evidence type="ECO:0000313" key="2">
    <source>
        <dbReference type="Proteomes" id="UP000016487"/>
    </source>
</evidence>
<gene>
    <name evidence="1" type="ORF">PCIT_a2476</name>
</gene>
<sequence>MKTPSAAEFWHFSCEVYALTGVQPHLLSLQDLHNKNVNLCLLLLYLEKHQVQLSLAQGQMLESLCRDIDAQLLIQHRLLRQTLKSTYRQHPSYHDVRAQLLDSELALEKFQQSLLIEALSKTELCHDSTPNNLCLYLDKQSEQSLRLCCSAHKT</sequence>
<protein>
    <recommendedName>
        <fullName evidence="3">TIGR02444 family protein</fullName>
    </recommendedName>
</protein>
<evidence type="ECO:0000313" key="1">
    <source>
        <dbReference type="EMBL" id="KAF7772413.1"/>
    </source>
</evidence>
<evidence type="ECO:0008006" key="3">
    <source>
        <dbReference type="Google" id="ProtNLM"/>
    </source>
</evidence>
<comment type="caution">
    <text evidence="1">The sequence shown here is derived from an EMBL/GenBank/DDBJ whole genome shotgun (WGS) entry which is preliminary data.</text>
</comment>
<dbReference type="NCBIfam" id="TIGR02444">
    <property type="entry name" value="TIGR02444 family protein"/>
    <property type="match status" value="1"/>
</dbReference>
<name>A0AAD4AJT8_9GAMM</name>
<dbReference type="RefSeq" id="WP_010363809.1">
    <property type="nucleotide sequence ID" value="NZ_AHBZ03000015.1"/>
</dbReference>
<dbReference type="InterPro" id="IPR012659">
    <property type="entry name" value="CHP02444"/>
</dbReference>
<dbReference type="Proteomes" id="UP000016487">
    <property type="component" value="Unassembled WGS sequence"/>
</dbReference>